<evidence type="ECO:0000313" key="4">
    <source>
        <dbReference type="Proteomes" id="UP001596328"/>
    </source>
</evidence>
<feature type="transmembrane region" description="Helical" evidence="2">
    <location>
        <begin position="78"/>
        <end position="97"/>
    </location>
</feature>
<evidence type="ECO:0000256" key="2">
    <source>
        <dbReference type="SAM" id="Phobius"/>
    </source>
</evidence>
<evidence type="ECO:0008006" key="5">
    <source>
        <dbReference type="Google" id="ProtNLM"/>
    </source>
</evidence>
<keyword evidence="2" id="KW-0472">Membrane</keyword>
<keyword evidence="4" id="KW-1185">Reference proteome</keyword>
<organism evidence="3 4">
    <name type="scientific">Halobium palmae</name>
    <dbReference type="NCBI Taxonomy" id="1776492"/>
    <lineage>
        <taxon>Archaea</taxon>
        <taxon>Methanobacteriati</taxon>
        <taxon>Methanobacteriota</taxon>
        <taxon>Stenosarchaea group</taxon>
        <taxon>Halobacteria</taxon>
        <taxon>Halobacteriales</taxon>
        <taxon>Haloferacaceae</taxon>
        <taxon>Halobium</taxon>
    </lineage>
</organism>
<comment type="caution">
    <text evidence="3">The sequence shown here is derived from an EMBL/GenBank/DDBJ whole genome shotgun (WGS) entry which is preliminary data.</text>
</comment>
<evidence type="ECO:0000313" key="3">
    <source>
        <dbReference type="EMBL" id="MFC6725854.1"/>
    </source>
</evidence>
<accession>A0ABD5S2R3</accession>
<keyword evidence="2" id="KW-1133">Transmembrane helix</keyword>
<protein>
    <recommendedName>
        <fullName evidence="5">DUF3618 domain-containing protein</fullName>
    </recommendedName>
</protein>
<sequence length="104" mass="12047">MSSTERSIDKYADQMKQRARRAGIDGDRVKREARRAGIDADRMSDEWRDQLGEIVLDVTHDYFGEQYQRRRREDLTKAFAGGIVVGLVLSLLGRLYVKNGQREE</sequence>
<dbReference type="Proteomes" id="UP001596328">
    <property type="component" value="Unassembled WGS sequence"/>
</dbReference>
<dbReference type="AlphaFoldDB" id="A0ABD5S2R3"/>
<feature type="region of interest" description="Disordered" evidence="1">
    <location>
        <begin position="1"/>
        <end position="26"/>
    </location>
</feature>
<evidence type="ECO:0000256" key="1">
    <source>
        <dbReference type="SAM" id="MobiDB-lite"/>
    </source>
</evidence>
<reference evidence="3 4" key="1">
    <citation type="journal article" date="2019" name="Int. J. Syst. Evol. Microbiol.">
        <title>The Global Catalogue of Microorganisms (GCM) 10K type strain sequencing project: providing services to taxonomists for standard genome sequencing and annotation.</title>
        <authorList>
            <consortium name="The Broad Institute Genomics Platform"/>
            <consortium name="The Broad Institute Genome Sequencing Center for Infectious Disease"/>
            <person name="Wu L."/>
            <person name="Ma J."/>
        </authorList>
    </citation>
    <scope>NUCLEOTIDE SEQUENCE [LARGE SCALE GENOMIC DNA]</scope>
    <source>
        <strain evidence="3 4">NBRC 111368</strain>
    </source>
</reference>
<gene>
    <name evidence="3" type="ORF">ACFQE1_16070</name>
</gene>
<proteinExistence type="predicted"/>
<keyword evidence="2" id="KW-0812">Transmembrane</keyword>
<name>A0ABD5S2R3_9EURY</name>
<dbReference type="EMBL" id="JBHSWU010000744">
    <property type="protein sequence ID" value="MFC6725854.1"/>
    <property type="molecule type" value="Genomic_DNA"/>
</dbReference>